<feature type="compositionally biased region" description="Low complexity" evidence="1">
    <location>
        <begin position="107"/>
        <end position="118"/>
    </location>
</feature>
<dbReference type="InterPro" id="IPR051675">
    <property type="entry name" value="Endo/Exo/Phosphatase_dom_1"/>
</dbReference>
<feature type="compositionally biased region" description="Basic and acidic residues" evidence="1">
    <location>
        <begin position="93"/>
        <end position="106"/>
    </location>
</feature>
<dbReference type="PANTHER" id="PTHR21180">
    <property type="entry name" value="ENDONUCLEASE/EXONUCLEASE/PHOSPHATASE FAMILY DOMAIN-CONTAINING PROTEIN 1"/>
    <property type="match status" value="1"/>
</dbReference>
<feature type="chain" id="PRO_5032612275" evidence="2">
    <location>
        <begin position="20"/>
        <end position="118"/>
    </location>
</feature>
<organism evidence="3 4">
    <name type="scientific">Ramlibacter agri</name>
    <dbReference type="NCBI Taxonomy" id="2728837"/>
    <lineage>
        <taxon>Bacteria</taxon>
        <taxon>Pseudomonadati</taxon>
        <taxon>Pseudomonadota</taxon>
        <taxon>Betaproteobacteria</taxon>
        <taxon>Burkholderiales</taxon>
        <taxon>Comamonadaceae</taxon>
        <taxon>Ramlibacter</taxon>
    </lineage>
</organism>
<dbReference type="EMBL" id="JABBFX010000002">
    <property type="protein sequence ID" value="NML46576.1"/>
    <property type="molecule type" value="Genomic_DNA"/>
</dbReference>
<gene>
    <name evidence="3" type="ORF">HHL11_22715</name>
</gene>
<dbReference type="SUPFAM" id="SSF47781">
    <property type="entry name" value="RuvA domain 2-like"/>
    <property type="match status" value="1"/>
</dbReference>
<evidence type="ECO:0000256" key="2">
    <source>
        <dbReference type="SAM" id="SignalP"/>
    </source>
</evidence>
<dbReference type="Proteomes" id="UP000541185">
    <property type="component" value="Unassembled WGS sequence"/>
</dbReference>
<dbReference type="PANTHER" id="PTHR21180:SF32">
    <property type="entry name" value="ENDONUCLEASE_EXONUCLEASE_PHOSPHATASE FAMILY DOMAIN-CONTAINING PROTEIN 1"/>
    <property type="match status" value="1"/>
</dbReference>
<protein>
    <submittedName>
        <fullName evidence="3">Helix-hairpin-helix domain-containing protein</fullName>
    </submittedName>
</protein>
<dbReference type="RefSeq" id="WP_169420834.1">
    <property type="nucleotide sequence ID" value="NZ_JABBFX010000002.1"/>
</dbReference>
<dbReference type="AlphaFoldDB" id="A0A848H6I0"/>
<comment type="caution">
    <text evidence="3">The sequence shown here is derived from an EMBL/GenBank/DDBJ whole genome shotgun (WGS) entry which is preliminary data.</text>
</comment>
<evidence type="ECO:0000256" key="1">
    <source>
        <dbReference type="SAM" id="MobiDB-lite"/>
    </source>
</evidence>
<dbReference type="InterPro" id="IPR010994">
    <property type="entry name" value="RuvA_2-like"/>
</dbReference>
<dbReference type="Gene3D" id="1.10.150.320">
    <property type="entry name" value="Photosystem II 12 kDa extrinsic protein"/>
    <property type="match status" value="1"/>
</dbReference>
<sequence length="118" mass="12345">MLKKILAVLAMLYAAASFAAVDVNKATAAELDGVKGIGPSISKTIVDERKKGGDFKSWEDFISRTKGIGETKATSLSKEGLTVNGAEFKKATAKAEKKEAKKDEKTAAAAKPAASAKK</sequence>
<reference evidence="3 4" key="1">
    <citation type="submission" date="2020-04" db="EMBL/GenBank/DDBJ databases">
        <title>Ramlibacter sp. G-1-2-2 isolated from soil.</title>
        <authorList>
            <person name="Dahal R.H."/>
        </authorList>
    </citation>
    <scope>NUCLEOTIDE SEQUENCE [LARGE SCALE GENOMIC DNA]</scope>
    <source>
        <strain evidence="3 4">G-1-2-2</strain>
    </source>
</reference>
<feature type="region of interest" description="Disordered" evidence="1">
    <location>
        <begin position="93"/>
        <end position="118"/>
    </location>
</feature>
<evidence type="ECO:0000313" key="4">
    <source>
        <dbReference type="Proteomes" id="UP000541185"/>
    </source>
</evidence>
<name>A0A848H6I0_9BURK</name>
<evidence type="ECO:0000313" key="3">
    <source>
        <dbReference type="EMBL" id="NML46576.1"/>
    </source>
</evidence>
<keyword evidence="4" id="KW-1185">Reference proteome</keyword>
<dbReference type="GO" id="GO:0015627">
    <property type="term" value="C:type II protein secretion system complex"/>
    <property type="evidence" value="ECO:0007669"/>
    <property type="project" value="TreeGrafter"/>
</dbReference>
<accession>A0A848H6I0</accession>
<proteinExistence type="predicted"/>
<feature type="signal peptide" evidence="2">
    <location>
        <begin position="1"/>
        <end position="19"/>
    </location>
</feature>
<keyword evidence="2" id="KW-0732">Signal</keyword>
<dbReference type="Pfam" id="PF12836">
    <property type="entry name" value="HHH_3"/>
    <property type="match status" value="1"/>
</dbReference>
<dbReference type="GO" id="GO:0015628">
    <property type="term" value="P:protein secretion by the type II secretion system"/>
    <property type="evidence" value="ECO:0007669"/>
    <property type="project" value="TreeGrafter"/>
</dbReference>